<sequence>MRSVVLRTLSNDHIERYLASMRDEHKIACAEALPARCIHCRKPGLHDEISKHEAECEARVCPGCANTLRVDTIAAHWAKCTKMKCPSCSRIVERNEPHDCQKQRCSICLRRFPRGCEDDHLRHCEGFKKIDSLCSKEESYRAIRSFLSQGFRFPLLEGCARTLTTFLKHPRNTFIVDEHGPVKACITWAVTQIDIRRLSYILKTAGAEDLLISEWKFSDQPLGWYYTARRQMKLNARLLSLQLGKLYGAFFPEDRRLTLDAHDAGVDVTMTIRLVKAYLLRAFGMPLPGKIDSHFSSADRGAKGWELDAEKLLGLLEKATPAIALSEVVDDNEISQSGIDKLLGDDDESLEDIPNDESAGDLSIRLEQKNLLDDPMDY</sequence>
<organism evidence="1 2">
    <name type="scientific">Xylaria curta</name>
    <dbReference type="NCBI Taxonomy" id="42375"/>
    <lineage>
        <taxon>Eukaryota</taxon>
        <taxon>Fungi</taxon>
        <taxon>Dikarya</taxon>
        <taxon>Ascomycota</taxon>
        <taxon>Pezizomycotina</taxon>
        <taxon>Sordariomycetes</taxon>
        <taxon>Xylariomycetidae</taxon>
        <taxon>Xylariales</taxon>
        <taxon>Xylariaceae</taxon>
        <taxon>Xylaria</taxon>
    </lineage>
</organism>
<reference evidence="1" key="1">
    <citation type="submission" date="2022-10" db="EMBL/GenBank/DDBJ databases">
        <title>Genome Sequence of Xylaria curta.</title>
        <authorList>
            <person name="Buettner E."/>
        </authorList>
    </citation>
    <scope>NUCLEOTIDE SEQUENCE</scope>
    <source>
        <strain evidence="1">Babe10</strain>
    </source>
</reference>
<dbReference type="Proteomes" id="UP001143856">
    <property type="component" value="Unassembled WGS sequence"/>
</dbReference>
<dbReference type="EMBL" id="JAPDGR010000926">
    <property type="protein sequence ID" value="KAJ2986571.1"/>
    <property type="molecule type" value="Genomic_DNA"/>
</dbReference>
<protein>
    <submittedName>
        <fullName evidence="1">Uncharacterized protein</fullName>
    </submittedName>
</protein>
<proteinExistence type="predicted"/>
<comment type="caution">
    <text evidence="1">The sequence shown here is derived from an EMBL/GenBank/DDBJ whole genome shotgun (WGS) entry which is preliminary data.</text>
</comment>
<gene>
    <name evidence="1" type="ORF">NUW58_g4960</name>
</gene>
<keyword evidence="2" id="KW-1185">Reference proteome</keyword>
<accession>A0ACC1P547</accession>
<name>A0ACC1P547_9PEZI</name>
<evidence type="ECO:0000313" key="1">
    <source>
        <dbReference type="EMBL" id="KAJ2986571.1"/>
    </source>
</evidence>
<evidence type="ECO:0000313" key="2">
    <source>
        <dbReference type="Proteomes" id="UP001143856"/>
    </source>
</evidence>